<dbReference type="EMBL" id="CP011801">
    <property type="protein sequence ID" value="ALA59296.1"/>
    <property type="molecule type" value="Genomic_DNA"/>
</dbReference>
<keyword evidence="2" id="KW-1133">Transmembrane helix</keyword>
<dbReference type="AlphaFoldDB" id="A0A0K2GEB3"/>
<dbReference type="PATRIC" id="fig|42253.5.peg.2857"/>
<keyword evidence="2" id="KW-0472">Membrane</keyword>
<reference evidence="3 4" key="1">
    <citation type="journal article" date="2015" name="Proc. Natl. Acad. Sci. U.S.A.">
        <title>Expanded metabolic versatility of ubiquitous nitrite-oxidizing bacteria from the genus Nitrospira.</title>
        <authorList>
            <person name="Koch H."/>
            <person name="Lucker S."/>
            <person name="Albertsen M."/>
            <person name="Kitzinger K."/>
            <person name="Herbold C."/>
            <person name="Spieck E."/>
            <person name="Nielsen P.H."/>
            <person name="Wagner M."/>
            <person name="Daims H."/>
        </authorList>
    </citation>
    <scope>NUCLEOTIDE SEQUENCE [LARGE SCALE GENOMIC DNA]</scope>
    <source>
        <strain evidence="3 4">NSP M-1</strain>
    </source>
</reference>
<sequence length="59" mass="6241">MTPELAVWVLIAGLIGLVWVFTCAILTEDQPAAEVSGPSDGDRDSDQATPQDSQRRAAA</sequence>
<dbReference type="RefSeq" id="WP_053380338.1">
    <property type="nucleotide sequence ID" value="NZ_CP011801.1"/>
</dbReference>
<dbReference type="Proteomes" id="UP000069205">
    <property type="component" value="Chromosome"/>
</dbReference>
<accession>A0A0K2GEB3</accession>
<protein>
    <submittedName>
        <fullName evidence="3">Uncharacterized protein</fullName>
    </submittedName>
</protein>
<name>A0A0K2GEB3_NITMO</name>
<evidence type="ECO:0000256" key="1">
    <source>
        <dbReference type="SAM" id="MobiDB-lite"/>
    </source>
</evidence>
<feature type="transmembrane region" description="Helical" evidence="2">
    <location>
        <begin position="6"/>
        <end position="26"/>
    </location>
</feature>
<dbReference type="STRING" id="42253.NITMOv2_2890"/>
<organism evidence="3 4">
    <name type="scientific">Nitrospira moscoviensis</name>
    <dbReference type="NCBI Taxonomy" id="42253"/>
    <lineage>
        <taxon>Bacteria</taxon>
        <taxon>Pseudomonadati</taxon>
        <taxon>Nitrospirota</taxon>
        <taxon>Nitrospiria</taxon>
        <taxon>Nitrospirales</taxon>
        <taxon>Nitrospiraceae</taxon>
        <taxon>Nitrospira</taxon>
    </lineage>
</organism>
<proteinExistence type="predicted"/>
<gene>
    <name evidence="3" type="ORF">NITMOv2_2890</name>
</gene>
<keyword evidence="4" id="KW-1185">Reference proteome</keyword>
<evidence type="ECO:0000313" key="3">
    <source>
        <dbReference type="EMBL" id="ALA59296.1"/>
    </source>
</evidence>
<evidence type="ECO:0000256" key="2">
    <source>
        <dbReference type="SAM" id="Phobius"/>
    </source>
</evidence>
<evidence type="ECO:0000313" key="4">
    <source>
        <dbReference type="Proteomes" id="UP000069205"/>
    </source>
</evidence>
<keyword evidence="2" id="KW-0812">Transmembrane</keyword>
<dbReference type="KEGG" id="nmv:NITMOv2_2890"/>
<feature type="region of interest" description="Disordered" evidence="1">
    <location>
        <begin position="32"/>
        <end position="59"/>
    </location>
</feature>